<accession>A0A3D8K0N3</accession>
<dbReference type="Pfam" id="PF09926">
    <property type="entry name" value="DUF2158"/>
    <property type="match status" value="1"/>
</dbReference>
<dbReference type="EMBL" id="QRGA01000006">
    <property type="protein sequence ID" value="RDU98642.1"/>
    <property type="molecule type" value="Genomic_DNA"/>
</dbReference>
<sequence>MATATRDPVEQFCVGDVVTLKMGGSRMTVTAVTGGGVLCQWFDEYGEFRQEMFEREALGSEPRSISPGLAHVRRYAAAMAGTVAGSVAAGVPFVQSVLKPTTA</sequence>
<proteinExistence type="predicted"/>
<name>A0A3D8K0N3_9BURK</name>
<reference evidence="1 2" key="1">
    <citation type="submission" date="2018-08" db="EMBL/GenBank/DDBJ databases">
        <title>Paraburkholderia sp. DHOM06 isolated from forest soil.</title>
        <authorList>
            <person name="Gao Z.-H."/>
            <person name="Qiu L.-H."/>
        </authorList>
    </citation>
    <scope>NUCLEOTIDE SEQUENCE [LARGE SCALE GENOMIC DNA]</scope>
    <source>
        <strain evidence="1 2">DHOM06</strain>
    </source>
</reference>
<dbReference type="InterPro" id="IPR019226">
    <property type="entry name" value="DUF2158"/>
</dbReference>
<dbReference type="RefSeq" id="WP_115533458.1">
    <property type="nucleotide sequence ID" value="NZ_QRGA01000006.1"/>
</dbReference>
<evidence type="ECO:0000313" key="1">
    <source>
        <dbReference type="EMBL" id="RDU98642.1"/>
    </source>
</evidence>
<keyword evidence="2" id="KW-1185">Reference proteome</keyword>
<comment type="caution">
    <text evidence="1">The sequence shown here is derived from an EMBL/GenBank/DDBJ whole genome shotgun (WGS) entry which is preliminary data.</text>
</comment>
<dbReference type="AlphaFoldDB" id="A0A3D8K0N3"/>
<organism evidence="1 2">
    <name type="scientific">Trinickia dinghuensis</name>
    <dbReference type="NCBI Taxonomy" id="2291023"/>
    <lineage>
        <taxon>Bacteria</taxon>
        <taxon>Pseudomonadati</taxon>
        <taxon>Pseudomonadota</taxon>
        <taxon>Betaproteobacteria</taxon>
        <taxon>Burkholderiales</taxon>
        <taxon>Burkholderiaceae</taxon>
        <taxon>Trinickia</taxon>
    </lineage>
</organism>
<dbReference type="OrthoDB" id="1264301at2"/>
<protein>
    <submittedName>
        <fullName evidence="1">DUF2158 domain-containing protein</fullName>
    </submittedName>
</protein>
<dbReference type="Proteomes" id="UP000256838">
    <property type="component" value="Unassembled WGS sequence"/>
</dbReference>
<evidence type="ECO:0000313" key="2">
    <source>
        <dbReference type="Proteomes" id="UP000256838"/>
    </source>
</evidence>
<gene>
    <name evidence="1" type="ORF">DWV00_10185</name>
</gene>